<dbReference type="EMBL" id="OU892280">
    <property type="protein sequence ID" value="CAG9768434.1"/>
    <property type="molecule type" value="Genomic_DNA"/>
</dbReference>
<evidence type="ECO:0000313" key="2">
    <source>
        <dbReference type="EMBL" id="CAG9768434.1"/>
    </source>
</evidence>
<protein>
    <recommendedName>
        <fullName evidence="1">ZSWIM3 N-terminal domain-containing protein</fullName>
    </recommendedName>
</protein>
<evidence type="ECO:0000259" key="1">
    <source>
        <dbReference type="Pfam" id="PF21599"/>
    </source>
</evidence>
<feature type="domain" description="ZSWIM3 N-terminal" evidence="1">
    <location>
        <begin position="21"/>
        <end position="128"/>
    </location>
</feature>
<reference evidence="2" key="1">
    <citation type="submission" date="2022-01" db="EMBL/GenBank/DDBJ databases">
        <authorList>
            <person name="King R."/>
        </authorList>
    </citation>
    <scope>NUCLEOTIDE SEQUENCE</scope>
</reference>
<proteinExistence type="predicted"/>
<accession>A0A9N9QJZ4</accession>
<keyword evidence="3" id="KW-1185">Reference proteome</keyword>
<dbReference type="AlphaFoldDB" id="A0A9N9QJZ4"/>
<dbReference type="Proteomes" id="UP001152799">
    <property type="component" value="Chromosome 4"/>
</dbReference>
<dbReference type="PANTHER" id="PTHR47086:SF4">
    <property type="entry name" value="BTB DOMAIN-CONTAINING PROTEIN"/>
    <property type="match status" value="1"/>
</dbReference>
<dbReference type="PANTHER" id="PTHR47086">
    <property type="entry name" value="BTB DOMAIN-CONTAINING PROTEIN"/>
    <property type="match status" value="1"/>
</dbReference>
<sequence length="214" mass="24462">MSKSGKGGTVGYVVPLGFSEGERFSSFEEFNTRFKEACQANNVGFFKRSVQTIEAAKRKVNHSFRPELKYYYVRYKCVFSRVLAGKGQTPSMTKKVLTACPAAISIHLRTTDVDQFLQVVNVEWFHNHPVSKKAEDTDSDIDNIIEGSPEYENYRAVLAKGERIAKLAAVSDNKRFQEILKNLDDLIFYLKCFENEDEENLELTKNNTGELRTY</sequence>
<evidence type="ECO:0000313" key="3">
    <source>
        <dbReference type="Proteomes" id="UP001152799"/>
    </source>
</evidence>
<dbReference type="InterPro" id="IPR040854">
    <property type="entry name" value="ZSWIM9"/>
</dbReference>
<name>A0A9N9QJZ4_9CUCU</name>
<dbReference type="InterPro" id="IPR048325">
    <property type="entry name" value="ZSWIM3_N"/>
</dbReference>
<organism evidence="2 3">
    <name type="scientific">Ceutorhynchus assimilis</name>
    <name type="common">cabbage seed weevil</name>
    <dbReference type="NCBI Taxonomy" id="467358"/>
    <lineage>
        <taxon>Eukaryota</taxon>
        <taxon>Metazoa</taxon>
        <taxon>Ecdysozoa</taxon>
        <taxon>Arthropoda</taxon>
        <taxon>Hexapoda</taxon>
        <taxon>Insecta</taxon>
        <taxon>Pterygota</taxon>
        <taxon>Neoptera</taxon>
        <taxon>Endopterygota</taxon>
        <taxon>Coleoptera</taxon>
        <taxon>Polyphaga</taxon>
        <taxon>Cucujiformia</taxon>
        <taxon>Curculionidae</taxon>
        <taxon>Ceutorhynchinae</taxon>
        <taxon>Ceutorhynchus</taxon>
    </lineage>
</organism>
<dbReference type="Pfam" id="PF21599">
    <property type="entry name" value="ZSWIM3_N"/>
    <property type="match status" value="1"/>
</dbReference>
<dbReference type="OrthoDB" id="124789at2759"/>
<gene>
    <name evidence="2" type="ORF">CEUTPL_LOCUS8972</name>
</gene>